<gene>
    <name evidence="2" type="primary">upp</name>
    <name evidence="2" type="ORF">IAB81_03445</name>
</gene>
<dbReference type="PANTHER" id="PTHR11608:SF0">
    <property type="entry name" value="BIFUNCTIONAL PROTEIN PYRR"/>
    <property type="match status" value="1"/>
</dbReference>
<dbReference type="CDD" id="cd06223">
    <property type="entry name" value="PRTases_typeI"/>
    <property type="match status" value="1"/>
</dbReference>
<keyword evidence="2" id="KW-0328">Glycosyltransferase</keyword>
<dbReference type="InterPro" id="IPR000836">
    <property type="entry name" value="PRTase_dom"/>
</dbReference>
<dbReference type="AlphaFoldDB" id="A0A9D9II93"/>
<dbReference type="InterPro" id="IPR050137">
    <property type="entry name" value="PyrR_bifunctional"/>
</dbReference>
<evidence type="ECO:0000259" key="1">
    <source>
        <dbReference type="Pfam" id="PF14681"/>
    </source>
</evidence>
<dbReference type="Proteomes" id="UP000823604">
    <property type="component" value="Unassembled WGS sequence"/>
</dbReference>
<evidence type="ECO:0000313" key="2">
    <source>
        <dbReference type="EMBL" id="MBO8472665.1"/>
    </source>
</evidence>
<protein>
    <submittedName>
        <fullName evidence="2">Uracil phosphoribosyltransferase</fullName>
        <ecNumber evidence="2">2.4.2.9</ecNumber>
    </submittedName>
</protein>
<organism evidence="2 3">
    <name type="scientific">Candidatus Merdivivens pullicola</name>
    <dbReference type="NCBI Taxonomy" id="2840872"/>
    <lineage>
        <taxon>Bacteria</taxon>
        <taxon>Pseudomonadati</taxon>
        <taxon>Bacteroidota</taxon>
        <taxon>Bacteroidia</taxon>
        <taxon>Bacteroidales</taxon>
        <taxon>Muribaculaceae</taxon>
        <taxon>Muribaculaceae incertae sedis</taxon>
        <taxon>Candidatus Merdivivens</taxon>
    </lineage>
</organism>
<feature type="domain" description="Phosphoribosyltransferase" evidence="1">
    <location>
        <begin position="12"/>
        <end position="215"/>
    </location>
</feature>
<proteinExistence type="predicted"/>
<dbReference type="InterPro" id="IPR029057">
    <property type="entry name" value="PRTase-like"/>
</dbReference>
<keyword evidence="2" id="KW-0808">Transferase</keyword>
<evidence type="ECO:0000313" key="3">
    <source>
        <dbReference type="Proteomes" id="UP000823604"/>
    </source>
</evidence>
<comment type="caution">
    <text evidence="2">The sequence shown here is derived from an EMBL/GenBank/DDBJ whole genome shotgun (WGS) entry which is preliminary data.</text>
</comment>
<sequence length="218" mass="24573">MKLINLGETDSILNKFVSEMRDINIQKDSMRFRRNLERIGEIFAYEISRKLTFSKKQVETPLGIAECSTPDDNIVIGTILRAGLPLHNGILNYFDNAQNAFVAAYRKYDKEGNFEIRTEYASTPRLSGKTLILADTMLATGSSLQIVYEKLCHDFGKPEYTHFVCPISSQYAVEYIKKHFRGESITLWVAAIDEELTSHSYIVPGLGDAGDLAYGSKL</sequence>
<dbReference type="SUPFAM" id="SSF53271">
    <property type="entry name" value="PRTase-like"/>
    <property type="match status" value="1"/>
</dbReference>
<dbReference type="EMBL" id="JADIMA010000034">
    <property type="protein sequence ID" value="MBO8472665.1"/>
    <property type="molecule type" value="Genomic_DNA"/>
</dbReference>
<dbReference type="EC" id="2.4.2.9" evidence="2"/>
<reference evidence="2" key="2">
    <citation type="journal article" date="2021" name="PeerJ">
        <title>Extensive microbial diversity within the chicken gut microbiome revealed by metagenomics and culture.</title>
        <authorList>
            <person name="Gilroy R."/>
            <person name="Ravi A."/>
            <person name="Getino M."/>
            <person name="Pursley I."/>
            <person name="Horton D.L."/>
            <person name="Alikhan N.F."/>
            <person name="Baker D."/>
            <person name="Gharbi K."/>
            <person name="Hall N."/>
            <person name="Watson M."/>
            <person name="Adriaenssens E.M."/>
            <person name="Foster-Nyarko E."/>
            <person name="Jarju S."/>
            <person name="Secka A."/>
            <person name="Antonio M."/>
            <person name="Oren A."/>
            <person name="Chaudhuri R.R."/>
            <person name="La Ragione R."/>
            <person name="Hildebrand F."/>
            <person name="Pallen M.J."/>
        </authorList>
    </citation>
    <scope>NUCLEOTIDE SEQUENCE</scope>
    <source>
        <strain evidence="2">B1-8020</strain>
    </source>
</reference>
<name>A0A9D9II93_9BACT</name>
<dbReference type="PANTHER" id="PTHR11608">
    <property type="entry name" value="BIFUNCTIONAL PROTEIN PYRR"/>
    <property type="match status" value="1"/>
</dbReference>
<dbReference type="Pfam" id="PF14681">
    <property type="entry name" value="UPRTase"/>
    <property type="match status" value="1"/>
</dbReference>
<dbReference type="GO" id="GO:0004845">
    <property type="term" value="F:uracil phosphoribosyltransferase activity"/>
    <property type="evidence" value="ECO:0007669"/>
    <property type="project" value="UniProtKB-EC"/>
</dbReference>
<dbReference type="Gene3D" id="3.40.50.2020">
    <property type="match status" value="1"/>
</dbReference>
<reference evidence="2" key="1">
    <citation type="submission" date="2020-10" db="EMBL/GenBank/DDBJ databases">
        <authorList>
            <person name="Gilroy R."/>
        </authorList>
    </citation>
    <scope>NUCLEOTIDE SEQUENCE</scope>
    <source>
        <strain evidence="2">B1-8020</strain>
    </source>
</reference>
<accession>A0A9D9II93</accession>
<dbReference type="NCBIfam" id="NF001097">
    <property type="entry name" value="PRK00129.1"/>
    <property type="match status" value="1"/>
</dbReference>